<protein>
    <recommendedName>
        <fullName evidence="4">SET domain-containing protein</fullName>
    </recommendedName>
</protein>
<dbReference type="GeneID" id="27418309"/>
<feature type="region of interest" description="Disordered" evidence="1">
    <location>
        <begin position="1"/>
        <end position="50"/>
    </location>
</feature>
<dbReference type="SUPFAM" id="SSF82199">
    <property type="entry name" value="SET domain"/>
    <property type="match status" value="2"/>
</dbReference>
<dbReference type="InterPro" id="IPR050600">
    <property type="entry name" value="SETD3_SETD6_MTase"/>
</dbReference>
<name>V5F2N6_KALBG</name>
<dbReference type="Gene3D" id="3.90.1410.10">
    <property type="entry name" value="set domain protein methyltransferase, domain 1"/>
    <property type="match status" value="1"/>
</dbReference>
<dbReference type="EMBL" id="KI545851">
    <property type="protein sequence ID" value="EST09699.1"/>
    <property type="molecule type" value="Genomic_DNA"/>
</dbReference>
<evidence type="ECO:0000313" key="3">
    <source>
        <dbReference type="Proteomes" id="UP000019377"/>
    </source>
</evidence>
<sequence>MSLSNIAVEVPRPVKRQRRSSSRLDSRASTSTSGSRDTPATSRSPTPTTPSRLDRFLTWCESQDIHIEPCLDLRFTGDALSWSIAVHARTAIDNDTVVATIPKTAVLSRKTSALSSVLKGKWLSESHETVGLELALCLLYERCLGTKSQFEPFIGILPRLSVPLPFLRDESPDSPWRWLAGTEADRIDRRAALSYHRSFSSHWPYDHDYGMCKQKTLDYFHNVGIPVLARSKLFDRTQKQHLDGLEGAFLTAYTHVSSRDFIVDTYHGVGLVPVADLWNHAEVHTVQFESDQDVCEVCGVALLTGHDEEACRLGMPADADETEEREEEGDETDGNEAELAGDELEETSSRKDSDVEPSTDPAEGVDGDDIEHNDTLDMRTLTSHAPGDEMYNTYGALTNALMLTRYGFCLDTETDVERFTLDLSFADERKAFLEAFINSPSAFKKVGAVSAALKRVLAFVAAKYPKEDEAEEEEEENQEDIDPEARQESVAIDALYRLDELIPSPPPDWLATAFCPLFRHNPALNEELDEDLVDRDHVHPLFASSTGQISRPLLLLTLLIHSAHASAEGKVSPKPTDWKLRSKLMQQALQTLHAFWTARLARLDITQRVEDALQRLSEPAVEYIEKACIQHAYQEHVAVKGAVALLEDLIS</sequence>
<dbReference type="Proteomes" id="UP000019377">
    <property type="component" value="Unassembled WGS sequence"/>
</dbReference>
<dbReference type="OrthoDB" id="441812at2759"/>
<dbReference type="GO" id="GO:0016279">
    <property type="term" value="F:protein-lysine N-methyltransferase activity"/>
    <property type="evidence" value="ECO:0007669"/>
    <property type="project" value="TreeGrafter"/>
</dbReference>
<feature type="compositionally biased region" description="Acidic residues" evidence="1">
    <location>
        <begin position="468"/>
        <end position="482"/>
    </location>
</feature>
<feature type="region of interest" description="Disordered" evidence="1">
    <location>
        <begin position="312"/>
        <end position="373"/>
    </location>
</feature>
<accession>V5F2N6</accession>
<dbReference type="OMA" id="TVQFESD"/>
<dbReference type="STRING" id="1365824.V5F2N6"/>
<dbReference type="GO" id="GO:0005634">
    <property type="term" value="C:nucleus"/>
    <property type="evidence" value="ECO:0007669"/>
    <property type="project" value="TreeGrafter"/>
</dbReference>
<feature type="region of interest" description="Disordered" evidence="1">
    <location>
        <begin position="466"/>
        <end position="485"/>
    </location>
</feature>
<keyword evidence="3" id="KW-1185">Reference proteome</keyword>
<organism evidence="2 3">
    <name type="scientific">Kalmanozyma brasiliensis (strain GHG001)</name>
    <name type="common">Yeast</name>
    <name type="synonym">Pseudozyma brasiliensis</name>
    <dbReference type="NCBI Taxonomy" id="1365824"/>
    <lineage>
        <taxon>Eukaryota</taxon>
        <taxon>Fungi</taxon>
        <taxon>Dikarya</taxon>
        <taxon>Basidiomycota</taxon>
        <taxon>Ustilaginomycotina</taxon>
        <taxon>Ustilaginomycetes</taxon>
        <taxon>Ustilaginales</taxon>
        <taxon>Ustilaginaceae</taxon>
        <taxon>Kalmanozyma</taxon>
    </lineage>
</organism>
<dbReference type="AlphaFoldDB" id="V5F2N6"/>
<dbReference type="CDD" id="cd10527">
    <property type="entry name" value="SET_LSMT"/>
    <property type="match status" value="1"/>
</dbReference>
<dbReference type="HOGENOM" id="CLU_415670_0_0_1"/>
<dbReference type="PANTHER" id="PTHR13271:SF34">
    <property type="entry name" value="N-LYSINE METHYLTRANSFERASE SETD6"/>
    <property type="match status" value="1"/>
</dbReference>
<reference evidence="3" key="1">
    <citation type="journal article" date="2013" name="Genome Announc.">
        <title>Draft genome sequence of Pseudozyma brasiliensis sp. nov. strain GHG001, a high producer of endo-1,4-xylanase isolated from an insect pest of sugarcane.</title>
        <authorList>
            <person name="Oliveira J.V.D.C."/>
            <person name="dos Santos R.A.C."/>
            <person name="Borges T.A."/>
            <person name="Riano-Pachon D.M."/>
            <person name="Goldman G.H."/>
        </authorList>
    </citation>
    <scope>NUCLEOTIDE SEQUENCE [LARGE SCALE GENOMIC DNA]</scope>
    <source>
        <strain evidence="3">GHG001</strain>
    </source>
</reference>
<proteinExistence type="predicted"/>
<dbReference type="eggNOG" id="KOG1337">
    <property type="taxonomic scope" value="Eukaryota"/>
</dbReference>
<feature type="compositionally biased region" description="Acidic residues" evidence="1">
    <location>
        <begin position="318"/>
        <end position="346"/>
    </location>
</feature>
<evidence type="ECO:0008006" key="4">
    <source>
        <dbReference type="Google" id="ProtNLM"/>
    </source>
</evidence>
<evidence type="ECO:0000256" key="1">
    <source>
        <dbReference type="SAM" id="MobiDB-lite"/>
    </source>
</evidence>
<dbReference type="PANTHER" id="PTHR13271">
    <property type="entry name" value="UNCHARACTERIZED PUTATIVE METHYLTRANSFERASE"/>
    <property type="match status" value="1"/>
</dbReference>
<feature type="compositionally biased region" description="Low complexity" evidence="1">
    <location>
        <begin position="27"/>
        <end position="50"/>
    </location>
</feature>
<dbReference type="InterPro" id="IPR046341">
    <property type="entry name" value="SET_dom_sf"/>
</dbReference>
<evidence type="ECO:0000313" key="2">
    <source>
        <dbReference type="EMBL" id="EST09699.1"/>
    </source>
</evidence>
<dbReference type="RefSeq" id="XP_016294688.1">
    <property type="nucleotide sequence ID" value="XM_016435680.1"/>
</dbReference>
<gene>
    <name evidence="2" type="ORF">PSEUBRA_SCAF1g00118</name>
</gene>